<dbReference type="Proteomes" id="UP000887574">
    <property type="component" value="Unplaced"/>
</dbReference>
<dbReference type="InterPro" id="IPR037177">
    <property type="entry name" value="DLC_sf"/>
</dbReference>
<organism evidence="2 3">
    <name type="scientific">Ditylenchus dipsaci</name>
    <dbReference type="NCBI Taxonomy" id="166011"/>
    <lineage>
        <taxon>Eukaryota</taxon>
        <taxon>Metazoa</taxon>
        <taxon>Ecdysozoa</taxon>
        <taxon>Nematoda</taxon>
        <taxon>Chromadorea</taxon>
        <taxon>Rhabditida</taxon>
        <taxon>Tylenchina</taxon>
        <taxon>Tylenchomorpha</taxon>
        <taxon>Sphaerularioidea</taxon>
        <taxon>Anguinidae</taxon>
        <taxon>Anguininae</taxon>
        <taxon>Ditylenchus</taxon>
    </lineage>
</organism>
<accession>A0A915DVR2</accession>
<sequence>MAALDAKQGKETAEQLMLQEVDQDVAELKKKLLGYGDLWCFEIGRSNPISMLSVDILKMQMTQRTAFKVFICLKVTLQKVARKKSVQQMVANNMLCNLYDVFSVDRGFWCCVAGTKFTCAMSHDTKEFMMLQVGPELKVLVWNQPCGKLQPNMIKKAVEPAVAANQVREAHPPAAKKKSSKSPRKKSAKSPKKKSNKHPKNKSDKSTSKKKKE</sequence>
<dbReference type="GO" id="GO:0007017">
    <property type="term" value="P:microtubule-based process"/>
    <property type="evidence" value="ECO:0007669"/>
    <property type="project" value="InterPro"/>
</dbReference>
<name>A0A915DVR2_9BILA</name>
<dbReference type="Gene3D" id="3.30.740.10">
    <property type="entry name" value="Protein Inhibitor Of Neuronal Nitric Oxide Synthase"/>
    <property type="match status" value="1"/>
</dbReference>
<feature type="region of interest" description="Disordered" evidence="1">
    <location>
        <begin position="162"/>
        <end position="213"/>
    </location>
</feature>
<proteinExistence type="predicted"/>
<dbReference type="AlphaFoldDB" id="A0A915DVR2"/>
<protein>
    <submittedName>
        <fullName evidence="3">Uncharacterized protein</fullName>
    </submittedName>
</protein>
<reference evidence="3" key="1">
    <citation type="submission" date="2022-11" db="UniProtKB">
        <authorList>
            <consortium name="WormBaseParasite"/>
        </authorList>
    </citation>
    <scope>IDENTIFICATION</scope>
</reference>
<dbReference type="InterPro" id="IPR001372">
    <property type="entry name" value="Dynein_light_chain_typ-1/2"/>
</dbReference>
<dbReference type="GO" id="GO:0030286">
    <property type="term" value="C:dynein complex"/>
    <property type="evidence" value="ECO:0007669"/>
    <property type="project" value="InterPro"/>
</dbReference>
<feature type="compositionally biased region" description="Basic residues" evidence="1">
    <location>
        <begin position="174"/>
        <end position="200"/>
    </location>
</feature>
<dbReference type="SUPFAM" id="SSF54648">
    <property type="entry name" value="DLC"/>
    <property type="match status" value="1"/>
</dbReference>
<dbReference type="Pfam" id="PF01221">
    <property type="entry name" value="Dynein_light"/>
    <property type="match status" value="1"/>
</dbReference>
<evidence type="ECO:0000313" key="3">
    <source>
        <dbReference type="WBParaSite" id="jg23695"/>
    </source>
</evidence>
<keyword evidence="2" id="KW-1185">Reference proteome</keyword>
<evidence type="ECO:0000313" key="2">
    <source>
        <dbReference type="Proteomes" id="UP000887574"/>
    </source>
</evidence>
<evidence type="ECO:0000256" key="1">
    <source>
        <dbReference type="SAM" id="MobiDB-lite"/>
    </source>
</evidence>
<dbReference type="WBParaSite" id="jg23695">
    <property type="protein sequence ID" value="jg23695"/>
    <property type="gene ID" value="jg23695"/>
</dbReference>